<evidence type="ECO:0000313" key="2">
    <source>
        <dbReference type="EMBL" id="AGH98263.1"/>
    </source>
</evidence>
<feature type="chain" id="PRO_5004060282" evidence="1">
    <location>
        <begin position="25"/>
        <end position="176"/>
    </location>
</feature>
<dbReference type="KEGG" id="man:A11S_1454"/>
<accession>M4VGB5</accession>
<dbReference type="EMBL" id="CP003538">
    <property type="protein sequence ID" value="AGH98263.1"/>
    <property type="molecule type" value="Genomic_DNA"/>
</dbReference>
<dbReference type="AlphaFoldDB" id="M4VGB5"/>
<feature type="signal peptide" evidence="1">
    <location>
        <begin position="1"/>
        <end position="24"/>
    </location>
</feature>
<sequence>MGNNMKKGLIALGLTFAMAGAVFAAQPAAAGDDPCQKADGRADLLQCFNALQSGQSTLKTVMDGVTGAVNPKNLQALEYKRRLDADCKKQALFKAFLVFEASGWARDNTADQTSAGVAVESMTRERLHGYASFGAECHAKTAMWMKAYDPLKDAAASHRAAASDMRALAQRLKPKP</sequence>
<proteinExistence type="predicted"/>
<evidence type="ECO:0000256" key="1">
    <source>
        <dbReference type="SAM" id="SignalP"/>
    </source>
</evidence>
<organism evidence="2 3">
    <name type="scientific">Micavibrio aeruginosavorus EPB</name>
    <dbReference type="NCBI Taxonomy" id="349215"/>
    <lineage>
        <taxon>Bacteria</taxon>
        <taxon>Pseudomonadati</taxon>
        <taxon>Bdellovibrionota</taxon>
        <taxon>Bdellovibrionia</taxon>
        <taxon>Bdellovibrionales</taxon>
        <taxon>Pseudobdellovibrionaceae</taxon>
        <taxon>Micavibrio</taxon>
    </lineage>
</organism>
<dbReference type="RefSeq" id="WP_015467797.1">
    <property type="nucleotide sequence ID" value="NC_020812.1"/>
</dbReference>
<protein>
    <submittedName>
        <fullName evidence="2">Uncharacterized protein</fullName>
    </submittedName>
</protein>
<keyword evidence="1" id="KW-0732">Signal</keyword>
<dbReference type="Proteomes" id="UP000011932">
    <property type="component" value="Chromosome"/>
</dbReference>
<name>M4VGB5_9BACT</name>
<evidence type="ECO:0000313" key="3">
    <source>
        <dbReference type="Proteomes" id="UP000011932"/>
    </source>
</evidence>
<dbReference type="HOGENOM" id="CLU_1658780_0_0_5"/>
<gene>
    <name evidence="2" type="ORF">A11S_1454</name>
</gene>
<reference evidence="2 3" key="1">
    <citation type="journal article" date="2013" name="ISME J.">
        <title>By their genes ye shall know them: genomic signatures of predatory bacteria.</title>
        <authorList>
            <person name="Pasternak Z."/>
            <person name="Pietrokovski S."/>
            <person name="Rotem O."/>
            <person name="Gophna U."/>
            <person name="Lurie-Weinberger M.N."/>
            <person name="Jurkevitch E."/>
        </authorList>
    </citation>
    <scope>NUCLEOTIDE SEQUENCE [LARGE SCALE GENOMIC DNA]</scope>
    <source>
        <strain evidence="2">EPB</strain>
    </source>
</reference>